<sequence length="558" mass="62852">MNTEILKSIIFNVSLLVLIAQVLARIGFVKKYILHDRHNLKEQVILVILFSCVCIISNYTGYKVNGAYANTRVIGVMASAYIGGPLVGIMTAIIAGTHRLLMDINSFSSIACVTSTIVEGFFAAIYSKKVKKLKYDSTMLFCLTFVAEIIQMFIILLVAKPYELALQLVSSIAIPMVFFNSFGMVFFVSVFKSVFVEHEQMIGEKLKLTFEITERCIPLLRTGLYDEANCSRIGDIILTFFHNQGVLFTDTERILSSNGNLAKLSWNDKKIPEIVKQVLTENTVCVKENAPEGDVLYDVLQKLTAIGAPLTKDGQPFGCMVIFVRSYKISFQSDIEFVNGLSKLFSLQYELSEKDKQKELLQKAEYHSLQSQINPHFIFNALNTISTFCREKPEMARELLIALATYFRKSLQTQNTFVSLNEEMQYVNAYLQIEKARFDDRLEIEIDILGDLECRMPCLILQPIVENAVVHGAMKRRHGIVKIAAKDMGDKVMISVADNGYGIEQEVIDAIMENKIDSSHIGLSNVHRRLLLTYGKNHGLEIQTSSKGTVINIYIPKS</sequence>
<evidence type="ECO:0000259" key="12">
    <source>
        <dbReference type="SMART" id="SM00387"/>
    </source>
</evidence>
<dbReference type="PANTHER" id="PTHR34220:SF7">
    <property type="entry name" value="SENSOR HISTIDINE KINASE YPDA"/>
    <property type="match status" value="1"/>
</dbReference>
<feature type="transmembrane region" description="Helical" evidence="11">
    <location>
        <begin position="43"/>
        <end position="61"/>
    </location>
</feature>
<keyword evidence="3" id="KW-0808">Transferase</keyword>
<dbReference type="Gene3D" id="3.30.565.10">
    <property type="entry name" value="Histidine kinase-like ATPase, C-terminal domain"/>
    <property type="match status" value="1"/>
</dbReference>
<proteinExistence type="predicted"/>
<dbReference type="SUPFAM" id="SSF55874">
    <property type="entry name" value="ATPase domain of HSP90 chaperone/DNA topoisomerase II/histidine kinase"/>
    <property type="match status" value="1"/>
</dbReference>
<dbReference type="Pfam" id="PF07694">
    <property type="entry name" value="5TM-5TMR_LYT"/>
    <property type="match status" value="1"/>
</dbReference>
<comment type="caution">
    <text evidence="13">The sequence shown here is derived from an EMBL/GenBank/DDBJ whole genome shotgun (WGS) entry which is preliminary data.</text>
</comment>
<evidence type="ECO:0000256" key="2">
    <source>
        <dbReference type="ARBA" id="ARBA00022475"/>
    </source>
</evidence>
<keyword evidence="6 13" id="KW-0418">Kinase</keyword>
<dbReference type="InterPro" id="IPR011620">
    <property type="entry name" value="Sig_transdc_His_kinase_LytS_TM"/>
</dbReference>
<dbReference type="GO" id="GO:0000155">
    <property type="term" value="F:phosphorelay sensor kinase activity"/>
    <property type="evidence" value="ECO:0007669"/>
    <property type="project" value="InterPro"/>
</dbReference>
<evidence type="ECO:0000256" key="11">
    <source>
        <dbReference type="SAM" id="Phobius"/>
    </source>
</evidence>
<comment type="subcellular location">
    <subcellularLocation>
        <location evidence="1">Cell membrane</location>
        <topology evidence="1">Multi-pass membrane protein</topology>
    </subcellularLocation>
</comment>
<dbReference type="InterPro" id="IPR036890">
    <property type="entry name" value="HATPase_C_sf"/>
</dbReference>
<feature type="transmembrane region" description="Helical" evidence="11">
    <location>
        <begin position="138"/>
        <end position="159"/>
    </location>
</feature>
<dbReference type="AlphaFoldDB" id="A0A839JVV8"/>
<dbReference type="Pfam" id="PF06580">
    <property type="entry name" value="His_kinase"/>
    <property type="match status" value="1"/>
</dbReference>
<dbReference type="InterPro" id="IPR010559">
    <property type="entry name" value="Sig_transdc_His_kin_internal"/>
</dbReference>
<dbReference type="InterPro" id="IPR003594">
    <property type="entry name" value="HATPase_dom"/>
</dbReference>
<keyword evidence="10 11" id="KW-0472">Membrane</keyword>
<evidence type="ECO:0000256" key="7">
    <source>
        <dbReference type="ARBA" id="ARBA00022840"/>
    </source>
</evidence>
<dbReference type="InterPro" id="IPR050640">
    <property type="entry name" value="Bact_2-comp_sensor_kinase"/>
</dbReference>
<gene>
    <name evidence="13" type="ORF">H0486_01755</name>
</gene>
<evidence type="ECO:0000256" key="8">
    <source>
        <dbReference type="ARBA" id="ARBA00022989"/>
    </source>
</evidence>
<feature type="domain" description="Histidine kinase/HSP90-like ATPase" evidence="12">
    <location>
        <begin position="452"/>
        <end position="558"/>
    </location>
</feature>
<feature type="transmembrane region" description="Helical" evidence="11">
    <location>
        <begin position="107"/>
        <end position="126"/>
    </location>
</feature>
<dbReference type="Pfam" id="PF02518">
    <property type="entry name" value="HATPase_c"/>
    <property type="match status" value="1"/>
</dbReference>
<keyword evidence="7" id="KW-0067">ATP-binding</keyword>
<keyword evidence="2" id="KW-1003">Cell membrane</keyword>
<evidence type="ECO:0000256" key="3">
    <source>
        <dbReference type="ARBA" id="ARBA00022679"/>
    </source>
</evidence>
<feature type="transmembrane region" description="Helical" evidence="11">
    <location>
        <begin position="165"/>
        <end position="191"/>
    </location>
</feature>
<keyword evidence="4 11" id="KW-0812">Transmembrane</keyword>
<reference evidence="13 14" key="1">
    <citation type="submission" date="2020-07" db="EMBL/GenBank/DDBJ databases">
        <title>Characterization and genome sequencing of isolate MD1, a novel member within the family Lachnospiraceae.</title>
        <authorList>
            <person name="Rettenmaier R."/>
            <person name="Di Bello L."/>
            <person name="Zinser C."/>
            <person name="Scheitz K."/>
            <person name="Liebl W."/>
            <person name="Zverlov V."/>
        </authorList>
    </citation>
    <scope>NUCLEOTIDE SEQUENCE [LARGE SCALE GENOMIC DNA]</scope>
    <source>
        <strain evidence="13 14">MD1</strain>
    </source>
</reference>
<feature type="transmembrane region" description="Helical" evidence="11">
    <location>
        <begin position="73"/>
        <end position="95"/>
    </location>
</feature>
<evidence type="ECO:0000313" key="13">
    <source>
        <dbReference type="EMBL" id="MBB2181600.1"/>
    </source>
</evidence>
<keyword evidence="5" id="KW-0547">Nucleotide-binding</keyword>
<evidence type="ECO:0000256" key="5">
    <source>
        <dbReference type="ARBA" id="ARBA00022741"/>
    </source>
</evidence>
<evidence type="ECO:0000256" key="10">
    <source>
        <dbReference type="ARBA" id="ARBA00023136"/>
    </source>
</evidence>
<dbReference type="Proteomes" id="UP000574276">
    <property type="component" value="Unassembled WGS sequence"/>
</dbReference>
<name>A0A839JVV8_9FIRM</name>
<evidence type="ECO:0000256" key="6">
    <source>
        <dbReference type="ARBA" id="ARBA00022777"/>
    </source>
</evidence>
<dbReference type="RefSeq" id="WP_228351371.1">
    <property type="nucleotide sequence ID" value="NZ_JACEGA010000001.1"/>
</dbReference>
<dbReference type="GO" id="GO:0005524">
    <property type="term" value="F:ATP binding"/>
    <property type="evidence" value="ECO:0007669"/>
    <property type="project" value="UniProtKB-KW"/>
</dbReference>
<dbReference type="GO" id="GO:0071555">
    <property type="term" value="P:cell wall organization"/>
    <property type="evidence" value="ECO:0007669"/>
    <property type="project" value="InterPro"/>
</dbReference>
<dbReference type="SMART" id="SM00387">
    <property type="entry name" value="HATPase_c"/>
    <property type="match status" value="1"/>
</dbReference>
<evidence type="ECO:0000313" key="14">
    <source>
        <dbReference type="Proteomes" id="UP000574276"/>
    </source>
</evidence>
<keyword evidence="14" id="KW-1185">Reference proteome</keyword>
<dbReference type="GO" id="GO:0005886">
    <property type="term" value="C:plasma membrane"/>
    <property type="evidence" value="ECO:0007669"/>
    <property type="project" value="UniProtKB-SubCell"/>
</dbReference>
<evidence type="ECO:0000256" key="4">
    <source>
        <dbReference type="ARBA" id="ARBA00022692"/>
    </source>
</evidence>
<feature type="transmembrane region" description="Helical" evidence="11">
    <location>
        <begin position="9"/>
        <end position="28"/>
    </location>
</feature>
<keyword evidence="9" id="KW-0902">Two-component regulatory system</keyword>
<evidence type="ECO:0000256" key="1">
    <source>
        <dbReference type="ARBA" id="ARBA00004651"/>
    </source>
</evidence>
<organism evidence="13 14">
    <name type="scientific">Variimorphobacter saccharofermentans</name>
    <dbReference type="NCBI Taxonomy" id="2755051"/>
    <lineage>
        <taxon>Bacteria</taxon>
        <taxon>Bacillati</taxon>
        <taxon>Bacillota</taxon>
        <taxon>Clostridia</taxon>
        <taxon>Lachnospirales</taxon>
        <taxon>Lachnospiraceae</taxon>
        <taxon>Variimorphobacter</taxon>
    </lineage>
</organism>
<keyword evidence="8 11" id="KW-1133">Transmembrane helix</keyword>
<protein>
    <submittedName>
        <fullName evidence="13">Histidine kinase</fullName>
    </submittedName>
</protein>
<evidence type="ECO:0000256" key="9">
    <source>
        <dbReference type="ARBA" id="ARBA00023012"/>
    </source>
</evidence>
<dbReference type="PANTHER" id="PTHR34220">
    <property type="entry name" value="SENSOR HISTIDINE KINASE YPDA"/>
    <property type="match status" value="1"/>
</dbReference>
<dbReference type="EMBL" id="JACEGA010000001">
    <property type="protein sequence ID" value="MBB2181600.1"/>
    <property type="molecule type" value="Genomic_DNA"/>
</dbReference>
<accession>A0A839JVV8</accession>